<feature type="domain" description="Cyclic nucleotide-binding" evidence="3">
    <location>
        <begin position="17"/>
        <end position="115"/>
    </location>
</feature>
<dbReference type="Gene3D" id="3.10.580.10">
    <property type="entry name" value="CBS-domain"/>
    <property type="match status" value="1"/>
</dbReference>
<dbReference type="InterPro" id="IPR014710">
    <property type="entry name" value="RmlC-like_jellyroll"/>
</dbReference>
<dbReference type="PROSITE" id="PS51371">
    <property type="entry name" value="CBS"/>
    <property type="match status" value="2"/>
</dbReference>
<dbReference type="PANTHER" id="PTHR43080">
    <property type="entry name" value="CBS DOMAIN-CONTAINING PROTEIN CBSX3, MITOCHONDRIAL"/>
    <property type="match status" value="1"/>
</dbReference>
<name>A0A5K7YT47_9BACT</name>
<sequence length="631" mass="70985">MEIELFEIRDHLSRYRPFRDLPPDVLDDLVSHIDVTYFRAGKPILELGQVNHFLYFIRSGAVEVTRSNGELYNRYGEGACFGQFALMRNRRVRYPVQAIEDTLIYLIPDVHFQHLCEEFDSFADHMEEDHGSRLRQAVNKSRDDAFNPLLASPVKKLIRRKIVTAPASVTVEAAAALMTRERVSSLLIVEATKPAGSQTAIAGLITDRDLRARVMARGLPLSTPAREVMSTRITCCRSDDYAFEAMLTMMRHNLHHLPVMEKGRALGVITASDIVQYESHGSIFLVGEIFRQQDVAGLRAISDKVRRSFVHMVSEDASSHMIGSALSFIGSSISQRLLQLGESRLGSPPVPYCYLVLGSMARQEQSMVTDQDNAFVLDDHFIARRHDAYFADLAAFVSDGLAECGYSYCEGGIMGTTPRWRQPLKAWQAMFNDWIDHPDPEALLHCSIFFDLDGIHGELELADSLKRLIRQKAPGSRRFLAHIARNALLRSPPLGFFRKFVLEPNGAHVKTFDLKERGTAPISDLVRVHGLACGSPSLNTLERLADVNETNLLPEGVGSDLTDALEFIGMVRIRHQARQIEAGIEPDNHVEPKRLSSFERRHLRNAFQIVDKAQAFLRYRYTAADGIPAFK</sequence>
<dbReference type="KEGG" id="dalk:DSCA_57380"/>
<feature type="domain" description="CBS" evidence="4">
    <location>
        <begin position="229"/>
        <end position="285"/>
    </location>
</feature>
<protein>
    <submittedName>
        <fullName evidence="5">Cyclic nucleotide-binding protein</fullName>
    </submittedName>
</protein>
<dbReference type="PANTHER" id="PTHR43080:SF2">
    <property type="entry name" value="CBS DOMAIN-CONTAINING PROTEIN"/>
    <property type="match status" value="1"/>
</dbReference>
<proteinExistence type="predicted"/>
<evidence type="ECO:0000256" key="2">
    <source>
        <dbReference type="PROSITE-ProRule" id="PRU00703"/>
    </source>
</evidence>
<organism evidence="5 6">
    <name type="scientific">Desulfosarcina alkanivorans</name>
    <dbReference type="NCBI Taxonomy" id="571177"/>
    <lineage>
        <taxon>Bacteria</taxon>
        <taxon>Pseudomonadati</taxon>
        <taxon>Thermodesulfobacteriota</taxon>
        <taxon>Desulfobacteria</taxon>
        <taxon>Desulfobacterales</taxon>
        <taxon>Desulfosarcinaceae</taxon>
        <taxon>Desulfosarcina</taxon>
    </lineage>
</organism>
<dbReference type="Pfam" id="PF00571">
    <property type="entry name" value="CBS"/>
    <property type="match status" value="2"/>
</dbReference>
<feature type="domain" description="CBS" evidence="4">
    <location>
        <begin position="158"/>
        <end position="221"/>
    </location>
</feature>
<dbReference type="SUPFAM" id="SSF51206">
    <property type="entry name" value="cAMP-binding domain-like"/>
    <property type="match status" value="1"/>
</dbReference>
<dbReference type="Pfam" id="PF00027">
    <property type="entry name" value="cNMP_binding"/>
    <property type="match status" value="1"/>
</dbReference>
<dbReference type="EMBL" id="AP021874">
    <property type="protein sequence ID" value="BBO71808.1"/>
    <property type="molecule type" value="Genomic_DNA"/>
</dbReference>
<dbReference type="SMART" id="SM00100">
    <property type="entry name" value="cNMP"/>
    <property type="match status" value="1"/>
</dbReference>
<accession>A0A5K7YT47</accession>
<reference evidence="5 6" key="1">
    <citation type="submission" date="2019-11" db="EMBL/GenBank/DDBJ databases">
        <title>Comparative genomics of hydrocarbon-degrading Desulfosarcina strains.</title>
        <authorList>
            <person name="Watanabe M."/>
            <person name="Kojima H."/>
            <person name="Fukui M."/>
        </authorList>
    </citation>
    <scope>NUCLEOTIDE SEQUENCE [LARGE SCALE GENOMIC DNA]</scope>
    <source>
        <strain evidence="5 6">PL12</strain>
    </source>
</reference>
<dbReference type="CDD" id="cd00038">
    <property type="entry name" value="CAP_ED"/>
    <property type="match status" value="1"/>
</dbReference>
<dbReference type="GO" id="GO:0008773">
    <property type="term" value="F:[protein-PII] uridylyltransferase activity"/>
    <property type="evidence" value="ECO:0007669"/>
    <property type="project" value="InterPro"/>
</dbReference>
<dbReference type="InterPro" id="IPR005105">
    <property type="entry name" value="GlnD_Uridyltrans_N"/>
</dbReference>
<dbReference type="SUPFAM" id="SSF54631">
    <property type="entry name" value="CBS-domain pair"/>
    <property type="match status" value="1"/>
</dbReference>
<dbReference type="InterPro" id="IPR046342">
    <property type="entry name" value="CBS_dom_sf"/>
</dbReference>
<evidence type="ECO:0000259" key="4">
    <source>
        <dbReference type="PROSITE" id="PS51371"/>
    </source>
</evidence>
<keyword evidence="6" id="KW-1185">Reference proteome</keyword>
<dbReference type="OrthoDB" id="9808528at2"/>
<dbReference type="Pfam" id="PF10335">
    <property type="entry name" value="DUF294_C"/>
    <property type="match status" value="1"/>
</dbReference>
<evidence type="ECO:0000256" key="1">
    <source>
        <dbReference type="ARBA" id="ARBA00023122"/>
    </source>
</evidence>
<dbReference type="InterPro" id="IPR018821">
    <property type="entry name" value="DUF294_put_nucleoTrafse_sb-bd"/>
</dbReference>
<evidence type="ECO:0000313" key="5">
    <source>
        <dbReference type="EMBL" id="BBO71808.1"/>
    </source>
</evidence>
<dbReference type="AlphaFoldDB" id="A0A5K7YT47"/>
<dbReference type="InterPro" id="IPR018490">
    <property type="entry name" value="cNMP-bd_dom_sf"/>
</dbReference>
<evidence type="ECO:0000259" key="3">
    <source>
        <dbReference type="PROSITE" id="PS50042"/>
    </source>
</evidence>
<dbReference type="InterPro" id="IPR000644">
    <property type="entry name" value="CBS_dom"/>
</dbReference>
<dbReference type="RefSeq" id="WP_155319590.1">
    <property type="nucleotide sequence ID" value="NZ_AP021874.1"/>
</dbReference>
<dbReference type="SMART" id="SM00116">
    <property type="entry name" value="CBS"/>
    <property type="match status" value="2"/>
</dbReference>
<dbReference type="InterPro" id="IPR000595">
    <property type="entry name" value="cNMP-bd_dom"/>
</dbReference>
<dbReference type="CDD" id="cd05401">
    <property type="entry name" value="NT_GlnE_GlnD_like"/>
    <property type="match status" value="1"/>
</dbReference>
<dbReference type="Gene3D" id="2.60.120.10">
    <property type="entry name" value="Jelly Rolls"/>
    <property type="match status" value="1"/>
</dbReference>
<dbReference type="CDD" id="cd04587">
    <property type="entry name" value="CBS_pair_CAP-ED_NT_Pol-beta-like_DUF294_assoc"/>
    <property type="match status" value="1"/>
</dbReference>
<dbReference type="Pfam" id="PF03445">
    <property type="entry name" value="DUF294"/>
    <property type="match status" value="1"/>
</dbReference>
<dbReference type="PROSITE" id="PS50042">
    <property type="entry name" value="CNMP_BINDING_3"/>
    <property type="match status" value="1"/>
</dbReference>
<gene>
    <name evidence="5" type="ORF">DSCA_57380</name>
</gene>
<dbReference type="Proteomes" id="UP000427906">
    <property type="component" value="Chromosome"/>
</dbReference>
<evidence type="ECO:0000313" key="6">
    <source>
        <dbReference type="Proteomes" id="UP000427906"/>
    </source>
</evidence>
<keyword evidence="1 2" id="KW-0129">CBS domain</keyword>
<dbReference type="InterPro" id="IPR051257">
    <property type="entry name" value="Diverse_CBS-Domain"/>
</dbReference>